<dbReference type="EMBL" id="FNQC01000005">
    <property type="protein sequence ID" value="SDZ08079.1"/>
    <property type="molecule type" value="Genomic_DNA"/>
</dbReference>
<organism evidence="3 4">
    <name type="scientific">Rhodonellum ikkaensis</name>
    <dbReference type="NCBI Taxonomy" id="336829"/>
    <lineage>
        <taxon>Bacteria</taxon>
        <taxon>Pseudomonadati</taxon>
        <taxon>Bacteroidota</taxon>
        <taxon>Cytophagia</taxon>
        <taxon>Cytophagales</taxon>
        <taxon>Cytophagaceae</taxon>
        <taxon>Rhodonellum</taxon>
    </lineage>
</organism>
<feature type="domain" description="Outer membrane protein beta-barrel" evidence="2">
    <location>
        <begin position="22"/>
        <end position="203"/>
    </location>
</feature>
<comment type="caution">
    <text evidence="3">The sequence shown here is derived from an EMBL/GenBank/DDBJ whole genome shotgun (WGS) entry which is preliminary data.</text>
</comment>
<dbReference type="Proteomes" id="UP000199663">
    <property type="component" value="Unassembled WGS sequence"/>
</dbReference>
<evidence type="ECO:0000313" key="4">
    <source>
        <dbReference type="Proteomes" id="UP000199663"/>
    </source>
</evidence>
<dbReference type="Gene3D" id="2.40.160.20">
    <property type="match status" value="1"/>
</dbReference>
<gene>
    <name evidence="3" type="ORF">SAMN05444412_105211</name>
</gene>
<protein>
    <submittedName>
        <fullName evidence="3">Outer membrane protein beta-barrel domain-containing protein</fullName>
    </submittedName>
</protein>
<evidence type="ECO:0000256" key="1">
    <source>
        <dbReference type="ARBA" id="ARBA00022729"/>
    </source>
</evidence>
<keyword evidence="1" id="KW-0732">Signal</keyword>
<evidence type="ECO:0000259" key="2">
    <source>
        <dbReference type="Pfam" id="PF13505"/>
    </source>
</evidence>
<keyword evidence="4" id="KW-1185">Reference proteome</keyword>
<accession>A0A1H3Q5U6</accession>
<reference evidence="3 4" key="1">
    <citation type="submission" date="2016-10" db="EMBL/GenBank/DDBJ databases">
        <authorList>
            <person name="Varghese N."/>
            <person name="Submissions S."/>
        </authorList>
    </citation>
    <scope>NUCLEOTIDE SEQUENCE [LARGE SCALE GENOMIC DNA]</scope>
    <source>
        <strain evidence="3 4">DSM 17997</strain>
    </source>
</reference>
<dbReference type="Pfam" id="PF13505">
    <property type="entry name" value="OMP_b-brl"/>
    <property type="match status" value="1"/>
</dbReference>
<dbReference type="InterPro" id="IPR011250">
    <property type="entry name" value="OMP/PagP_B-barrel"/>
</dbReference>
<dbReference type="RefSeq" id="WP_019599632.1">
    <property type="nucleotide sequence ID" value="NZ_FNQC01000005.1"/>
</dbReference>
<name>A0A1H3Q5U6_9BACT</name>
<sequence length="203" mass="22637">MKHFFPPRRSGSFFLIGTLTFCLVLASFVSNAQNRWSVEFRPGFNLPTSDAADGDLKNGFGLEGTVAYRFLPNLSAYAGWSWNRFGSKESFAGTDLDFEETGYTYGLQFLYPLGASETSLLLRAGGLWNHVEIEDDDGNTLFDTGHGFGWQVEAGLSIPLAERFRLQPSVRYRSFSGGLEIGPFTRDLDFKYISLGLGLSYLF</sequence>
<dbReference type="InterPro" id="IPR027385">
    <property type="entry name" value="Beta-barrel_OMP"/>
</dbReference>
<dbReference type="SUPFAM" id="SSF56925">
    <property type="entry name" value="OMPA-like"/>
    <property type="match status" value="1"/>
</dbReference>
<evidence type="ECO:0000313" key="3">
    <source>
        <dbReference type="EMBL" id="SDZ08079.1"/>
    </source>
</evidence>
<proteinExistence type="predicted"/>